<dbReference type="OrthoDB" id="752592at2"/>
<evidence type="ECO:0000256" key="1">
    <source>
        <dbReference type="SAM" id="SignalP"/>
    </source>
</evidence>
<keyword evidence="1" id="KW-0732">Signal</keyword>
<reference evidence="2 3" key="2">
    <citation type="submission" date="2016-06" db="EMBL/GenBank/DDBJ databases">
        <title>Pedobacter psychrophilus sp. nov., isolated from Antarctic fragmentary rock.</title>
        <authorList>
            <person name="Svec P."/>
        </authorList>
    </citation>
    <scope>NUCLEOTIDE SEQUENCE [LARGE SCALE GENOMIC DNA]</scope>
    <source>
        <strain evidence="2 3">CCM 8644</strain>
    </source>
</reference>
<protein>
    <recommendedName>
        <fullName evidence="4">Outer membrane protein beta-barrel domain-containing protein</fullName>
    </recommendedName>
</protein>
<evidence type="ECO:0000313" key="2">
    <source>
        <dbReference type="EMBL" id="OAQ40586.1"/>
    </source>
</evidence>
<reference evidence="2 3" key="1">
    <citation type="submission" date="2016-04" db="EMBL/GenBank/DDBJ databases">
        <authorList>
            <person name="Evans L.H."/>
            <person name="Alamgir A."/>
            <person name="Owens N."/>
            <person name="Weber N.D."/>
            <person name="Virtaneva K."/>
            <person name="Barbian K."/>
            <person name="Babar A."/>
            <person name="Rosenke K."/>
        </authorList>
    </citation>
    <scope>NUCLEOTIDE SEQUENCE [LARGE SCALE GENOMIC DNA]</scope>
    <source>
        <strain evidence="2 3">CCM 8644</strain>
    </source>
</reference>
<keyword evidence="3" id="KW-1185">Reference proteome</keyword>
<feature type="chain" id="PRO_5008100540" description="Outer membrane protein beta-barrel domain-containing protein" evidence="1">
    <location>
        <begin position="22"/>
        <end position="225"/>
    </location>
</feature>
<dbReference type="Proteomes" id="UP000078459">
    <property type="component" value="Unassembled WGS sequence"/>
</dbReference>
<dbReference type="STRING" id="1826909.A5893_06480"/>
<proteinExistence type="predicted"/>
<evidence type="ECO:0000313" key="3">
    <source>
        <dbReference type="Proteomes" id="UP000078459"/>
    </source>
</evidence>
<accession>A0A179DHN5</accession>
<feature type="signal peptide" evidence="1">
    <location>
        <begin position="1"/>
        <end position="21"/>
    </location>
</feature>
<gene>
    <name evidence="2" type="ORF">A5893_06480</name>
</gene>
<dbReference type="RefSeq" id="WP_068821820.1">
    <property type="nucleotide sequence ID" value="NZ_LWHJ01000022.1"/>
</dbReference>
<organism evidence="2 3">
    <name type="scientific">Pedobacter psychrophilus</name>
    <dbReference type="NCBI Taxonomy" id="1826909"/>
    <lineage>
        <taxon>Bacteria</taxon>
        <taxon>Pseudomonadati</taxon>
        <taxon>Bacteroidota</taxon>
        <taxon>Sphingobacteriia</taxon>
        <taxon>Sphingobacteriales</taxon>
        <taxon>Sphingobacteriaceae</taxon>
        <taxon>Pedobacter</taxon>
    </lineage>
</organism>
<name>A0A179DHN5_9SPHI</name>
<dbReference type="EMBL" id="LWHJ01000022">
    <property type="protein sequence ID" value="OAQ40586.1"/>
    <property type="molecule type" value="Genomic_DNA"/>
</dbReference>
<dbReference type="AlphaFoldDB" id="A0A179DHN5"/>
<comment type="caution">
    <text evidence="2">The sequence shown here is derived from an EMBL/GenBank/DDBJ whole genome shotgun (WGS) entry which is preliminary data.</text>
</comment>
<evidence type="ECO:0008006" key="4">
    <source>
        <dbReference type="Google" id="ProtNLM"/>
    </source>
</evidence>
<sequence>MKKTLLLITLLAISKITFCQSQSDFNYSIGISALTIQEYPKLLNEVRNGNIFYTSGFNGITAKVNDNQISYRFQVSNVKEDNYSFKNECENCEVVIGDYKSFDLKMGFERSLIYSKIQPFYGIDLGYKRANFDGKSNNANNNTFLYNANIEKNGGLIYPFLGVKYNVIPAITISAETGIDFIYTHDKEIKSDNTNAPTSVNNFSRWQFNTKPLGLLSLQFNFGRD</sequence>